<feature type="region of interest" description="Disordered" evidence="1">
    <location>
        <begin position="59"/>
        <end position="104"/>
    </location>
</feature>
<feature type="region of interest" description="Disordered" evidence="1">
    <location>
        <begin position="725"/>
        <end position="747"/>
    </location>
</feature>
<dbReference type="OrthoDB" id="240546at2759"/>
<proteinExistence type="predicted"/>
<dbReference type="InterPro" id="IPR013176">
    <property type="entry name" value="Ccz1"/>
</dbReference>
<protein>
    <recommendedName>
        <fullName evidence="4">CCZ1/INTU/HSP4 first Longin domain-containing protein</fullName>
    </recommendedName>
</protein>
<dbReference type="PANTHER" id="PTHR13056">
    <property type="entry name" value="VACUOLAR FUSION PROTEIN CCZ1 HOMOLOG-RELATED"/>
    <property type="match status" value="1"/>
</dbReference>
<sequence length="1005" mass="109079">MGSIYPAALSHFAIFCPALGPDEDNTHEQLLFYAAATLPAFYPYSPNDYFARNVHLRRRSSGGPHETAQTGRTSTTQQQRNTTASGTSSSQHQKTNGGVHSEDNIAARERVVPLDTKLREIGLGAALIAFSGSFGARRKRFHTVHSEKRRTLIFEPEPGVIIQLSVVLPRKVRPYGKEKDAYSIEFLDAELSDRGLRAWLWQEYWAFRILFGPLTRALAADASSRSVVKRQLDGFFGSTLWSWDQRWDPRTGSELDLLHALQPLPLLPIGSISLGGFDEFWHDLSSLTSTGSFPHQQDEGGGSDNHEPQPLVHDAVVLWRGQEIVWSSWQNCHDSEESENLQMLRALVAWSRAVFAPAFDLKDDVATAGERTAEARRHRAHPHYAAQNPDNSPVPQSLIGMPATPSLSLPTSHAEISEGLPEDQGAGGWSLPGTGWLWNWGGQAGTGSATHPTIAEEERTNEGSDDDSRSINSSAGSASAGAQDSGGGGLAQVLSRAVNALVEPRPPTPPEVDPMFATEGGSQNKNPPHSSAEASEAAAEHYTISASDIAGARSASGAMLARDSDAESLRSVGSLASVRSTRTTATASVALSRQAGVGRSSIASPNRGRSNTIQHGSIMANALAAAVPGWQPGYMRRRAAHARAPSVATSAATAESVMLRDDTRVSSRSWWPAWMWGSAQKHSEEPLTADSAELQAPSIYSVEAASGIVPESTFLYTGDYPFPGMPADQPRGTHRTPAAASDYGDEPTAEAVQNADDVSLKSNEQRQQETASQLGVAMEDQMPAAYEHGVGVDCSRGIVLAPRAIPGMLYDTRLVRTMFHSRFSARNAAERPLFVGADKHSADQGACSRTLAYKFGDMLILVFGSPPKPDASSSAAIRQQQQQPAADFKEDERQIHRGRRGRRARVREKAAKKDLQRLENPAQSNIQPFSVQEAQDIEQAILRYAESLQAATWRDSREVEAQRKSEVQLAEQRRIPPYVYQSGGGVLPVTRTRTGSADDRKEEAF</sequence>
<feature type="compositionally biased region" description="Low complexity" evidence="1">
    <location>
        <begin position="473"/>
        <end position="483"/>
    </location>
</feature>
<feature type="compositionally biased region" description="Basic and acidic residues" evidence="1">
    <location>
        <begin position="996"/>
        <end position="1005"/>
    </location>
</feature>
<reference evidence="2" key="1">
    <citation type="submission" date="2022-07" db="EMBL/GenBank/DDBJ databases">
        <title>Phylogenomic reconstructions and comparative analyses of Kickxellomycotina fungi.</title>
        <authorList>
            <person name="Reynolds N.K."/>
            <person name="Stajich J.E."/>
            <person name="Barry K."/>
            <person name="Grigoriev I.V."/>
            <person name="Crous P."/>
            <person name="Smith M.E."/>
        </authorList>
    </citation>
    <scope>NUCLEOTIDE SEQUENCE</scope>
    <source>
        <strain evidence="2">NRRL 1565</strain>
    </source>
</reference>
<evidence type="ECO:0000313" key="2">
    <source>
        <dbReference type="EMBL" id="KAJ2809534.1"/>
    </source>
</evidence>
<dbReference type="GO" id="GO:0035658">
    <property type="term" value="C:Mon1-Ccz1 complex"/>
    <property type="evidence" value="ECO:0007669"/>
    <property type="project" value="InterPro"/>
</dbReference>
<feature type="compositionally biased region" description="Polar residues" evidence="1">
    <location>
        <begin position="86"/>
        <end position="98"/>
    </location>
</feature>
<accession>A0A9W8LW96</accession>
<feature type="compositionally biased region" description="Basic and acidic residues" evidence="1">
    <location>
        <begin position="454"/>
        <end position="469"/>
    </location>
</feature>
<feature type="compositionally biased region" description="Basic and acidic residues" evidence="1">
    <location>
        <begin position="907"/>
        <end position="917"/>
    </location>
</feature>
<dbReference type="GO" id="GO:0016192">
    <property type="term" value="P:vesicle-mediated transport"/>
    <property type="evidence" value="ECO:0007669"/>
    <property type="project" value="InterPro"/>
</dbReference>
<evidence type="ECO:0000313" key="3">
    <source>
        <dbReference type="Proteomes" id="UP001140094"/>
    </source>
</evidence>
<feature type="compositionally biased region" description="Low complexity" evidence="1">
    <location>
        <begin position="871"/>
        <end position="886"/>
    </location>
</feature>
<dbReference type="PANTHER" id="PTHR13056:SF0">
    <property type="entry name" value="VACUOLAR FUSION PROTEIN CCZ1 HOMOLOG-RELATED"/>
    <property type="match status" value="1"/>
</dbReference>
<feature type="region of interest" description="Disordered" evidence="1">
    <location>
        <begin position="502"/>
        <end position="540"/>
    </location>
</feature>
<evidence type="ECO:0000256" key="1">
    <source>
        <dbReference type="SAM" id="MobiDB-lite"/>
    </source>
</evidence>
<dbReference type="Proteomes" id="UP001140094">
    <property type="component" value="Unassembled WGS sequence"/>
</dbReference>
<gene>
    <name evidence="2" type="ORF">H4R20_000036</name>
</gene>
<feature type="compositionally biased region" description="Polar residues" evidence="1">
    <location>
        <begin position="520"/>
        <end position="529"/>
    </location>
</feature>
<dbReference type="EMBL" id="JANBUO010000001">
    <property type="protein sequence ID" value="KAJ2809534.1"/>
    <property type="molecule type" value="Genomic_DNA"/>
</dbReference>
<organism evidence="2 3">
    <name type="scientific">Coemansia guatemalensis</name>
    <dbReference type="NCBI Taxonomy" id="2761395"/>
    <lineage>
        <taxon>Eukaryota</taxon>
        <taxon>Fungi</taxon>
        <taxon>Fungi incertae sedis</taxon>
        <taxon>Zoopagomycota</taxon>
        <taxon>Kickxellomycotina</taxon>
        <taxon>Kickxellomycetes</taxon>
        <taxon>Kickxellales</taxon>
        <taxon>Kickxellaceae</taxon>
        <taxon>Coemansia</taxon>
    </lineage>
</organism>
<feature type="region of interest" description="Disordered" evidence="1">
    <location>
        <begin position="870"/>
        <end position="923"/>
    </location>
</feature>
<name>A0A9W8LW96_9FUNG</name>
<feature type="region of interest" description="Disordered" evidence="1">
    <location>
        <begin position="370"/>
        <end position="490"/>
    </location>
</feature>
<dbReference type="AlphaFoldDB" id="A0A9W8LW96"/>
<comment type="caution">
    <text evidence="2">The sequence shown here is derived from an EMBL/GenBank/DDBJ whole genome shotgun (WGS) entry which is preliminary data.</text>
</comment>
<keyword evidence="3" id="KW-1185">Reference proteome</keyword>
<feature type="compositionally biased region" description="Low complexity" evidence="1">
    <location>
        <begin position="67"/>
        <end position="85"/>
    </location>
</feature>
<evidence type="ECO:0008006" key="4">
    <source>
        <dbReference type="Google" id="ProtNLM"/>
    </source>
</evidence>
<feature type="compositionally biased region" description="Basic residues" evidence="1">
    <location>
        <begin position="896"/>
        <end position="906"/>
    </location>
</feature>
<feature type="region of interest" description="Disordered" evidence="1">
    <location>
        <begin position="980"/>
        <end position="1005"/>
    </location>
</feature>